<evidence type="ECO:0000313" key="5">
    <source>
        <dbReference type="Proteomes" id="UP000593591"/>
    </source>
</evidence>
<evidence type="ECO:0000313" key="3">
    <source>
        <dbReference type="EMBL" id="QOS40307.1"/>
    </source>
</evidence>
<organism evidence="2 4">
    <name type="scientific">Treponema rectale</name>
    <dbReference type="NCBI Taxonomy" id="744512"/>
    <lineage>
        <taxon>Bacteria</taxon>
        <taxon>Pseudomonadati</taxon>
        <taxon>Spirochaetota</taxon>
        <taxon>Spirochaetia</taxon>
        <taxon>Spirochaetales</taxon>
        <taxon>Treponemataceae</taxon>
        <taxon>Treponema</taxon>
    </lineage>
</organism>
<proteinExistence type="predicted"/>
<keyword evidence="4" id="KW-1185">Reference proteome</keyword>
<name>A0A840S8I8_9SPIR</name>
<dbReference type="Proteomes" id="UP000578697">
    <property type="component" value="Unassembled WGS sequence"/>
</dbReference>
<keyword evidence="1" id="KW-1133">Transmembrane helix</keyword>
<gene>
    <name evidence="3" type="ORF">DYE49_07490</name>
    <name evidence="2" type="ORF">HNP77_000321</name>
</gene>
<dbReference type="RefSeq" id="WP_184651413.1">
    <property type="nucleotide sequence ID" value="NZ_JACHFR010000001.1"/>
</dbReference>
<feature type="transmembrane region" description="Helical" evidence="1">
    <location>
        <begin position="63"/>
        <end position="86"/>
    </location>
</feature>
<evidence type="ECO:0000313" key="4">
    <source>
        <dbReference type="Proteomes" id="UP000578697"/>
    </source>
</evidence>
<reference evidence="2 4" key="2">
    <citation type="submission" date="2020-08" db="EMBL/GenBank/DDBJ databases">
        <title>Genomic Encyclopedia of Type Strains, Phase IV (KMG-IV): sequencing the most valuable type-strain genomes for metagenomic binning, comparative biology and taxonomic classification.</title>
        <authorList>
            <person name="Goeker M."/>
        </authorList>
    </citation>
    <scope>NUCLEOTIDE SEQUENCE [LARGE SCALE GENOMIC DNA]</scope>
    <source>
        <strain evidence="2 4">DSM 103679</strain>
    </source>
</reference>
<sequence length="218" mass="24189">MYAFLFLAIPAAAVWYVFSKKNRPAQTFILPALTGIFSATVYTIILKFIVTLNENVTDSYSDYISMITFRYGLIPVLIICAAFFLISKDTVEYKTDCFVPLALSFQEICTGYFVIGNQEKNSFFLLICLPALTASVYPGAAALLSKAAELFEKTAAGIAKTCLLVLSAMAMILMITVIQALWFFNRPDALYTILSAVLFAAGIFLTVFLKKNQESEEF</sequence>
<keyword evidence="1" id="KW-0812">Transmembrane</keyword>
<feature type="transmembrane region" description="Helical" evidence="1">
    <location>
        <begin position="123"/>
        <end position="145"/>
    </location>
</feature>
<protein>
    <submittedName>
        <fullName evidence="2">Uncharacterized protein</fullName>
    </submittedName>
</protein>
<dbReference type="EMBL" id="CP031517">
    <property type="protein sequence ID" value="QOS40307.1"/>
    <property type="molecule type" value="Genomic_DNA"/>
</dbReference>
<dbReference type="KEGG" id="trc:DYE49_07490"/>
<feature type="transmembrane region" description="Helical" evidence="1">
    <location>
        <begin position="29"/>
        <end position="51"/>
    </location>
</feature>
<evidence type="ECO:0000313" key="2">
    <source>
        <dbReference type="EMBL" id="MBB5217977.1"/>
    </source>
</evidence>
<reference evidence="3 5" key="1">
    <citation type="submission" date="2018-08" db="EMBL/GenBank/DDBJ databases">
        <title>The first complete genome of Treponema rectale (CHPAT), a commensal spirochete of the bovine rectum.</title>
        <authorList>
            <person name="Staton G.J."/>
            <person name="Clegg S.R."/>
            <person name="Carter S.D."/>
            <person name="Radford A.D."/>
            <person name="Darby A."/>
            <person name="Hall N."/>
            <person name="Birtles R.J."/>
            <person name="Evans N.J."/>
        </authorList>
    </citation>
    <scope>NUCLEOTIDE SEQUENCE [LARGE SCALE GENOMIC DNA]</scope>
    <source>
        <strain evidence="3 5">CHPA</strain>
    </source>
</reference>
<dbReference type="Proteomes" id="UP000593591">
    <property type="component" value="Chromosome"/>
</dbReference>
<dbReference type="EMBL" id="JACHFR010000001">
    <property type="protein sequence ID" value="MBB5217977.1"/>
    <property type="molecule type" value="Genomic_DNA"/>
</dbReference>
<evidence type="ECO:0000256" key="1">
    <source>
        <dbReference type="SAM" id="Phobius"/>
    </source>
</evidence>
<accession>A0A840S8I8</accession>
<keyword evidence="1" id="KW-0472">Membrane</keyword>
<feature type="transmembrane region" description="Helical" evidence="1">
    <location>
        <begin position="157"/>
        <end position="183"/>
    </location>
</feature>
<feature type="transmembrane region" description="Helical" evidence="1">
    <location>
        <begin position="189"/>
        <end position="209"/>
    </location>
</feature>
<dbReference type="AlphaFoldDB" id="A0A840S8I8"/>